<dbReference type="GO" id="GO:0030527">
    <property type="term" value="F:structural constituent of chromatin"/>
    <property type="evidence" value="ECO:0007669"/>
    <property type="project" value="InterPro"/>
</dbReference>
<feature type="region of interest" description="Disordered" evidence="3">
    <location>
        <begin position="87"/>
        <end position="107"/>
    </location>
</feature>
<evidence type="ECO:0000313" key="4">
    <source>
        <dbReference type="EMBL" id="PZQ99951.1"/>
    </source>
</evidence>
<comment type="caution">
    <text evidence="4">The sequence shown here is derived from an EMBL/GenBank/DDBJ whole genome shotgun (WGS) entry which is preliminary data.</text>
</comment>
<gene>
    <name evidence="4" type="ORF">DI533_04800</name>
</gene>
<reference evidence="4 5" key="1">
    <citation type="submission" date="2017-08" db="EMBL/GenBank/DDBJ databases">
        <title>Infants hospitalized years apart are colonized by the same room-sourced microbial strains.</title>
        <authorList>
            <person name="Brooks B."/>
            <person name="Olm M.R."/>
            <person name="Firek B.A."/>
            <person name="Baker R."/>
            <person name="Thomas B.C."/>
            <person name="Morowitz M.J."/>
            <person name="Banfield J.F."/>
        </authorList>
    </citation>
    <scope>NUCLEOTIDE SEQUENCE [LARGE SCALE GENOMIC DNA]</scope>
    <source>
        <strain evidence="4">S2_003_000_R2_11</strain>
    </source>
</reference>
<dbReference type="Gene3D" id="4.10.520.10">
    <property type="entry name" value="IHF-like DNA-binding proteins"/>
    <property type="match status" value="1"/>
</dbReference>
<name>A0A2W5SA96_CERSP</name>
<sequence length="107" mass="11136">MGEAAAALVGAVGEALSIRKKELVERVVSASGAKKKQVKDIVEHTLKVLGDALAKGEELNIPPFGKAKVNRARTDDKGNTMMVKVKQGSAARGNRKGAKQGLAAADD</sequence>
<dbReference type="GO" id="GO:0003677">
    <property type="term" value="F:DNA binding"/>
    <property type="evidence" value="ECO:0007669"/>
    <property type="project" value="UniProtKB-KW"/>
</dbReference>
<dbReference type="InterPro" id="IPR000119">
    <property type="entry name" value="Hist_DNA-bd"/>
</dbReference>
<proteinExistence type="inferred from homology"/>
<dbReference type="InterPro" id="IPR010992">
    <property type="entry name" value="IHF-like_DNA-bd_dom_sf"/>
</dbReference>
<protein>
    <recommendedName>
        <fullName evidence="6">DNA-binding protein</fullName>
    </recommendedName>
</protein>
<dbReference type="SUPFAM" id="SSF47729">
    <property type="entry name" value="IHF-like DNA-binding proteins"/>
    <property type="match status" value="1"/>
</dbReference>
<dbReference type="AlphaFoldDB" id="A0A2W5SA96"/>
<evidence type="ECO:0000256" key="2">
    <source>
        <dbReference type="ARBA" id="ARBA00023125"/>
    </source>
</evidence>
<evidence type="ECO:0000256" key="3">
    <source>
        <dbReference type="SAM" id="MobiDB-lite"/>
    </source>
</evidence>
<dbReference type="Pfam" id="PF00216">
    <property type="entry name" value="Bac_DNA_binding"/>
    <property type="match status" value="1"/>
</dbReference>
<evidence type="ECO:0000256" key="1">
    <source>
        <dbReference type="ARBA" id="ARBA00010529"/>
    </source>
</evidence>
<evidence type="ECO:0000313" key="5">
    <source>
        <dbReference type="Proteomes" id="UP000248975"/>
    </source>
</evidence>
<comment type="similarity">
    <text evidence="1">Belongs to the bacterial histone-like protein family.</text>
</comment>
<evidence type="ECO:0008006" key="6">
    <source>
        <dbReference type="Google" id="ProtNLM"/>
    </source>
</evidence>
<dbReference type="Proteomes" id="UP000248975">
    <property type="component" value="Unassembled WGS sequence"/>
</dbReference>
<keyword evidence="2" id="KW-0238">DNA-binding</keyword>
<dbReference type="EMBL" id="QFQS01000001">
    <property type="protein sequence ID" value="PZQ99951.1"/>
    <property type="molecule type" value="Genomic_DNA"/>
</dbReference>
<accession>A0A2W5SA96</accession>
<organism evidence="4 5">
    <name type="scientific">Cereibacter sphaeroides</name>
    <name type="common">Rhodobacter sphaeroides</name>
    <dbReference type="NCBI Taxonomy" id="1063"/>
    <lineage>
        <taxon>Bacteria</taxon>
        <taxon>Pseudomonadati</taxon>
        <taxon>Pseudomonadota</taxon>
        <taxon>Alphaproteobacteria</taxon>
        <taxon>Rhodobacterales</taxon>
        <taxon>Paracoccaceae</taxon>
        <taxon>Cereibacter</taxon>
    </lineage>
</organism>